<dbReference type="RefSeq" id="WP_085650897.1">
    <property type="nucleotide sequence ID" value="NZ_CP023009.1"/>
</dbReference>
<evidence type="ECO:0000256" key="1">
    <source>
        <dbReference type="SAM" id="MobiDB-lite"/>
    </source>
</evidence>
<evidence type="ECO:0000256" key="2">
    <source>
        <dbReference type="SAM" id="Phobius"/>
    </source>
</evidence>
<evidence type="ECO:0000313" key="3">
    <source>
        <dbReference type="EMBL" id="AXW87644.1"/>
    </source>
</evidence>
<sequence length="144" mass="16225">MSLFELRRKRGPYWLSILAVIMIFISPAVSQLLARSHDVQTQTRHHHPHSTASSSTHGHLSSHSRDCHNAAQTRSACGYCVLFLHLPALQPCGGDLIPRIYWRALHLLKSDLPQRIADSHHFSPLARAPPLFFAFNSLLTHPQV</sequence>
<dbReference type="KEGG" id="lbq:CKQ53_12130"/>
<dbReference type="Pfam" id="PF11162">
    <property type="entry name" value="DUF2946"/>
    <property type="match status" value="1"/>
</dbReference>
<reference evidence="3 4" key="1">
    <citation type="submission" date="2017-08" db="EMBL/GenBank/DDBJ databases">
        <title>Comparative genomics of bacteria isolated from necrotic lesions of AOD affected trees.</title>
        <authorList>
            <person name="Doonan J."/>
            <person name="Denman S."/>
            <person name="McDonald J.E."/>
        </authorList>
    </citation>
    <scope>NUCLEOTIDE SEQUENCE [LARGE SCALE GENOMIC DNA]</scope>
    <source>
        <strain evidence="3 4">477</strain>
    </source>
</reference>
<accession>A0AAD0SH02</accession>
<dbReference type="AlphaFoldDB" id="A0AAD0SH02"/>
<keyword evidence="2" id="KW-0812">Transmembrane</keyword>
<proteinExistence type="predicted"/>
<name>A0AAD0SH02_9GAMM</name>
<feature type="transmembrane region" description="Helical" evidence="2">
    <location>
        <begin position="12"/>
        <end position="34"/>
    </location>
</feature>
<feature type="compositionally biased region" description="Low complexity" evidence="1">
    <location>
        <begin position="50"/>
        <end position="61"/>
    </location>
</feature>
<organism evidence="3 4">
    <name type="scientific">Lonsdalea britannica</name>
    <dbReference type="NCBI Taxonomy" id="1082704"/>
    <lineage>
        <taxon>Bacteria</taxon>
        <taxon>Pseudomonadati</taxon>
        <taxon>Pseudomonadota</taxon>
        <taxon>Gammaproteobacteria</taxon>
        <taxon>Enterobacterales</taxon>
        <taxon>Pectobacteriaceae</taxon>
        <taxon>Lonsdalea</taxon>
    </lineage>
</organism>
<gene>
    <name evidence="3" type="ORF">CKQ53_12130</name>
</gene>
<dbReference type="Proteomes" id="UP000263881">
    <property type="component" value="Chromosome"/>
</dbReference>
<protein>
    <submittedName>
        <fullName evidence="3">DUF2946 domain-containing protein</fullName>
    </submittedName>
</protein>
<feature type="region of interest" description="Disordered" evidence="1">
    <location>
        <begin position="39"/>
        <end position="65"/>
    </location>
</feature>
<keyword evidence="2" id="KW-0472">Membrane</keyword>
<keyword evidence="2" id="KW-1133">Transmembrane helix</keyword>
<evidence type="ECO:0000313" key="4">
    <source>
        <dbReference type="Proteomes" id="UP000263881"/>
    </source>
</evidence>
<dbReference type="EMBL" id="CP023009">
    <property type="protein sequence ID" value="AXW87644.1"/>
    <property type="molecule type" value="Genomic_DNA"/>
</dbReference>
<dbReference type="InterPro" id="IPR021333">
    <property type="entry name" value="DUF2946"/>
</dbReference>
<keyword evidence="4" id="KW-1185">Reference proteome</keyword>